<accession>A0ABU6QE01</accession>
<evidence type="ECO:0000313" key="2">
    <source>
        <dbReference type="Proteomes" id="UP001341840"/>
    </source>
</evidence>
<dbReference type="PANTHER" id="PTHR47165">
    <property type="entry name" value="OS03G0429900 PROTEIN"/>
    <property type="match status" value="1"/>
</dbReference>
<dbReference type="Proteomes" id="UP001341840">
    <property type="component" value="Unassembled WGS sequence"/>
</dbReference>
<sequence>MEDRPLGFNMHSPIGEHTDRAAVYPPDIAQMILARQVSIVKFEIAGDRILCSVPKASFGIYKTLIKEFGIYNMRDFIVQAPGKGVRSTLDKFRLTFHWRTSVNRLSNDAFPFSPFRITPYVGVIDMRAAGQSHLIDCMGHVVGKEEVVDMVTRNGDLSKRMAVYLEDLEGRKMKCTLFRAEMVMQFNNFILRNNGQPVIMVAQLFKPNFYLDETSIQSTFHSSRIMFNPDFPEVVLFRERLLALGDIATQGIAQVPTQTQNSVSGELASGTGYMLSLQTALVVSMFFSGIVRQQQSWGNARDMKDANPEVDGASYPKVFDDILEKKYLLKISVKRKNISNVDQVYSVLKVSDDSSQRSQRSAASVGEDSVSNGVVTLGSQDADAELVGSGVVSLSKVMFSD</sequence>
<evidence type="ECO:0000313" key="1">
    <source>
        <dbReference type="EMBL" id="MED6110058.1"/>
    </source>
</evidence>
<keyword evidence="2" id="KW-1185">Reference proteome</keyword>
<dbReference type="InterPro" id="IPR012340">
    <property type="entry name" value="NA-bd_OB-fold"/>
</dbReference>
<dbReference type="EMBL" id="JASCZI010000208">
    <property type="protein sequence ID" value="MED6110058.1"/>
    <property type="molecule type" value="Genomic_DNA"/>
</dbReference>
<dbReference type="SUPFAM" id="SSF50249">
    <property type="entry name" value="Nucleic acid-binding proteins"/>
    <property type="match status" value="1"/>
</dbReference>
<comment type="caution">
    <text evidence="1">The sequence shown here is derived from an EMBL/GenBank/DDBJ whole genome shotgun (WGS) entry which is preliminary data.</text>
</comment>
<organism evidence="1 2">
    <name type="scientific">Stylosanthes scabra</name>
    <dbReference type="NCBI Taxonomy" id="79078"/>
    <lineage>
        <taxon>Eukaryota</taxon>
        <taxon>Viridiplantae</taxon>
        <taxon>Streptophyta</taxon>
        <taxon>Embryophyta</taxon>
        <taxon>Tracheophyta</taxon>
        <taxon>Spermatophyta</taxon>
        <taxon>Magnoliopsida</taxon>
        <taxon>eudicotyledons</taxon>
        <taxon>Gunneridae</taxon>
        <taxon>Pentapetalae</taxon>
        <taxon>rosids</taxon>
        <taxon>fabids</taxon>
        <taxon>Fabales</taxon>
        <taxon>Fabaceae</taxon>
        <taxon>Papilionoideae</taxon>
        <taxon>50 kb inversion clade</taxon>
        <taxon>dalbergioids sensu lato</taxon>
        <taxon>Dalbergieae</taxon>
        <taxon>Pterocarpus clade</taxon>
        <taxon>Stylosanthes</taxon>
    </lineage>
</organism>
<dbReference type="CDD" id="cd04481">
    <property type="entry name" value="RPA1_DBD_B_like"/>
    <property type="match status" value="1"/>
</dbReference>
<evidence type="ECO:0008006" key="3">
    <source>
        <dbReference type="Google" id="ProtNLM"/>
    </source>
</evidence>
<name>A0ABU6QE01_9FABA</name>
<dbReference type="PANTHER" id="PTHR47165:SF4">
    <property type="entry name" value="OS03G0429900 PROTEIN"/>
    <property type="match status" value="1"/>
</dbReference>
<reference evidence="1 2" key="1">
    <citation type="journal article" date="2023" name="Plants (Basel)">
        <title>Bridging the Gap: Combining Genomics and Transcriptomics Approaches to Understand Stylosanthes scabra, an Orphan Legume from the Brazilian Caatinga.</title>
        <authorList>
            <person name="Ferreira-Neto J.R.C."/>
            <person name="da Silva M.D."/>
            <person name="Binneck E."/>
            <person name="de Melo N.F."/>
            <person name="da Silva R.H."/>
            <person name="de Melo A.L.T.M."/>
            <person name="Pandolfi V."/>
            <person name="Bustamante F.O."/>
            <person name="Brasileiro-Vidal A.C."/>
            <person name="Benko-Iseppon A.M."/>
        </authorList>
    </citation>
    <scope>NUCLEOTIDE SEQUENCE [LARGE SCALE GENOMIC DNA]</scope>
    <source>
        <tissue evidence="1">Leaves</tissue>
    </source>
</reference>
<proteinExistence type="predicted"/>
<protein>
    <recommendedName>
        <fullName evidence="3">DUF223 domain-containing protein</fullName>
    </recommendedName>
</protein>
<gene>
    <name evidence="1" type="ORF">PIB30_039404</name>
</gene>
<dbReference type="Gene3D" id="2.40.50.140">
    <property type="entry name" value="Nucleic acid-binding proteins"/>
    <property type="match status" value="2"/>
</dbReference>